<evidence type="ECO:0000259" key="5">
    <source>
        <dbReference type="Pfam" id="PF00150"/>
    </source>
</evidence>
<dbReference type="Proteomes" id="UP000279236">
    <property type="component" value="Unassembled WGS sequence"/>
</dbReference>
<dbReference type="GO" id="GO:0009986">
    <property type="term" value="C:cell surface"/>
    <property type="evidence" value="ECO:0007669"/>
    <property type="project" value="TreeGrafter"/>
</dbReference>
<dbReference type="GeneID" id="39590724"/>
<gene>
    <name evidence="6" type="ORF">EHS24_006181</name>
</gene>
<dbReference type="InterPro" id="IPR050386">
    <property type="entry name" value="Glycosyl_hydrolase_5"/>
</dbReference>
<dbReference type="RefSeq" id="XP_028478105.1">
    <property type="nucleotide sequence ID" value="XM_028621653.1"/>
</dbReference>
<evidence type="ECO:0000256" key="1">
    <source>
        <dbReference type="ARBA" id="ARBA00005641"/>
    </source>
</evidence>
<sequence length="473" mass="54668">MTKSATEFLKVEGKNIVVDGKPIILKGAGLGGWMNMENFITGYPGHEYQVRAALKKVLGQEKYEYFFDKFLEYFFTEEDAKFFASLGLNCIRLPVNYRHFEDDMNPRVFKKEGLKHLDRVIDLCSKYGIYTVIDLHAAPGGQNVDWHSDTGNNQALFWVHKDFQDRTILIWEELARHYKDNTWVAGYNPLNEPTDEEHVRLLDFYVRVEKAIRAIDPDHILFLDGNTFGADFSHFGEPLPNSVYACHDYSSYGFPNPPEPFTGTPEQIAYHEKQFARKCDYMAKIAGPIWNGEFGPVYQQATDGIPNWEKINEERYAVLKTQLSIYARSNASWSIWLYKDIGFQGMTYVSEDTAYMKLLAPFLQKKREVAADSWGCDITPVKKVFEPFVEWLSKAAPSTDQRYPPMWKTDKHLGRIVRNCLMSEELCAEYASYFEGKTEAELDELAKSFSYENCKQRVTLNEILQEDGRRALV</sequence>
<comment type="caution">
    <text evidence="6">The sequence shown here is derived from an EMBL/GenBank/DDBJ whole genome shotgun (WGS) entry which is preliminary data.</text>
</comment>
<reference evidence="6 7" key="1">
    <citation type="submission" date="2018-11" db="EMBL/GenBank/DDBJ databases">
        <title>Genome sequence of Apiotrichum porosum DSM 27194.</title>
        <authorList>
            <person name="Aliyu H."/>
            <person name="Gorte O."/>
            <person name="Ochsenreither K."/>
        </authorList>
    </citation>
    <scope>NUCLEOTIDE SEQUENCE [LARGE SCALE GENOMIC DNA]</scope>
    <source>
        <strain evidence="6 7">DSM 27194</strain>
    </source>
</reference>
<proteinExistence type="inferred from homology"/>
<protein>
    <recommendedName>
        <fullName evidence="5">Glycoside hydrolase family 5 domain-containing protein</fullName>
    </recommendedName>
</protein>
<organism evidence="6 7">
    <name type="scientific">Apiotrichum porosum</name>
    <dbReference type="NCBI Taxonomy" id="105984"/>
    <lineage>
        <taxon>Eukaryota</taxon>
        <taxon>Fungi</taxon>
        <taxon>Dikarya</taxon>
        <taxon>Basidiomycota</taxon>
        <taxon>Agaricomycotina</taxon>
        <taxon>Tremellomycetes</taxon>
        <taxon>Trichosporonales</taxon>
        <taxon>Trichosporonaceae</taxon>
        <taxon>Apiotrichum</taxon>
    </lineage>
</organism>
<accession>A0A427Y0Q1</accession>
<keyword evidence="2 4" id="KW-0378">Hydrolase</keyword>
<keyword evidence="3 4" id="KW-0326">Glycosidase</keyword>
<dbReference type="EMBL" id="RSCE01000003">
    <property type="protein sequence ID" value="RSH84657.1"/>
    <property type="molecule type" value="Genomic_DNA"/>
</dbReference>
<feature type="domain" description="Glycoside hydrolase family 5" evidence="5">
    <location>
        <begin position="76"/>
        <end position="339"/>
    </location>
</feature>
<keyword evidence="7" id="KW-1185">Reference proteome</keyword>
<dbReference type="PANTHER" id="PTHR31297:SF13">
    <property type="entry name" value="PUTATIVE-RELATED"/>
    <property type="match status" value="1"/>
</dbReference>
<dbReference type="Gene3D" id="3.20.20.80">
    <property type="entry name" value="Glycosidases"/>
    <property type="match status" value="1"/>
</dbReference>
<dbReference type="AlphaFoldDB" id="A0A427Y0Q1"/>
<dbReference type="GO" id="GO:0005576">
    <property type="term" value="C:extracellular region"/>
    <property type="evidence" value="ECO:0007669"/>
    <property type="project" value="TreeGrafter"/>
</dbReference>
<evidence type="ECO:0000313" key="7">
    <source>
        <dbReference type="Proteomes" id="UP000279236"/>
    </source>
</evidence>
<dbReference type="SUPFAM" id="SSF51445">
    <property type="entry name" value="(Trans)glycosidases"/>
    <property type="match status" value="1"/>
</dbReference>
<comment type="similarity">
    <text evidence="1 4">Belongs to the glycosyl hydrolase 5 (cellulase A) family.</text>
</comment>
<dbReference type="STRING" id="105984.A0A427Y0Q1"/>
<evidence type="ECO:0000256" key="2">
    <source>
        <dbReference type="ARBA" id="ARBA00022801"/>
    </source>
</evidence>
<name>A0A427Y0Q1_9TREE</name>
<dbReference type="InterPro" id="IPR001547">
    <property type="entry name" value="Glyco_hydro_5"/>
</dbReference>
<dbReference type="GO" id="GO:0009251">
    <property type="term" value="P:glucan catabolic process"/>
    <property type="evidence" value="ECO:0007669"/>
    <property type="project" value="TreeGrafter"/>
</dbReference>
<dbReference type="GO" id="GO:0008422">
    <property type="term" value="F:beta-glucosidase activity"/>
    <property type="evidence" value="ECO:0007669"/>
    <property type="project" value="TreeGrafter"/>
</dbReference>
<evidence type="ECO:0000256" key="3">
    <source>
        <dbReference type="ARBA" id="ARBA00023295"/>
    </source>
</evidence>
<evidence type="ECO:0000313" key="6">
    <source>
        <dbReference type="EMBL" id="RSH84657.1"/>
    </source>
</evidence>
<dbReference type="FunFam" id="3.20.20.80:FF:000130">
    <property type="entry name" value="Endoglucanase C"/>
    <property type="match status" value="1"/>
</dbReference>
<evidence type="ECO:0000256" key="4">
    <source>
        <dbReference type="RuleBase" id="RU361153"/>
    </source>
</evidence>
<dbReference type="Pfam" id="PF00150">
    <property type="entry name" value="Cellulase"/>
    <property type="match status" value="1"/>
</dbReference>
<dbReference type="OrthoDB" id="1887033at2759"/>
<dbReference type="PANTHER" id="PTHR31297">
    <property type="entry name" value="GLUCAN ENDO-1,6-BETA-GLUCOSIDASE B"/>
    <property type="match status" value="1"/>
</dbReference>
<dbReference type="InterPro" id="IPR017853">
    <property type="entry name" value="GH"/>
</dbReference>